<dbReference type="InterPro" id="IPR050090">
    <property type="entry name" value="Tyrosine_recombinase_XerCD"/>
</dbReference>
<dbReference type="PANTHER" id="PTHR30349:SF41">
    <property type="entry name" value="INTEGRASE_RECOMBINASE PROTEIN MJ0367-RELATED"/>
    <property type="match status" value="1"/>
</dbReference>
<organism evidence="6 7">
    <name type="scientific">Clostridium gasigenes</name>
    <dbReference type="NCBI Taxonomy" id="94869"/>
    <lineage>
        <taxon>Bacteria</taxon>
        <taxon>Bacillati</taxon>
        <taxon>Bacillota</taxon>
        <taxon>Clostridia</taxon>
        <taxon>Eubacteriales</taxon>
        <taxon>Clostridiaceae</taxon>
        <taxon>Clostridium</taxon>
    </lineage>
</organism>
<keyword evidence="2" id="KW-0238">DNA-binding</keyword>
<keyword evidence="7" id="KW-1185">Reference proteome</keyword>
<evidence type="ECO:0000256" key="2">
    <source>
        <dbReference type="ARBA" id="ARBA00023125"/>
    </source>
</evidence>
<accession>A0A1H0M6L8</accession>
<dbReference type="Gene3D" id="1.10.443.10">
    <property type="entry name" value="Intergrase catalytic core"/>
    <property type="match status" value="1"/>
</dbReference>
<dbReference type="InterPro" id="IPR011010">
    <property type="entry name" value="DNA_brk_join_enz"/>
</dbReference>
<keyword evidence="3" id="KW-0233">DNA recombination</keyword>
<proteinExistence type="inferred from homology"/>
<gene>
    <name evidence="6" type="ORF">SAMN04488529_101344</name>
</gene>
<evidence type="ECO:0000313" key="6">
    <source>
        <dbReference type="EMBL" id="SDO76128.1"/>
    </source>
</evidence>
<feature type="region of interest" description="Disordered" evidence="4">
    <location>
        <begin position="1"/>
        <end position="27"/>
    </location>
</feature>
<dbReference type="GO" id="GO:0003677">
    <property type="term" value="F:DNA binding"/>
    <property type="evidence" value="ECO:0007669"/>
    <property type="project" value="UniProtKB-KW"/>
</dbReference>
<dbReference type="GO" id="GO:0015074">
    <property type="term" value="P:DNA integration"/>
    <property type="evidence" value="ECO:0007669"/>
    <property type="project" value="InterPro"/>
</dbReference>
<dbReference type="GO" id="GO:0006310">
    <property type="term" value="P:DNA recombination"/>
    <property type="evidence" value="ECO:0007669"/>
    <property type="project" value="UniProtKB-KW"/>
</dbReference>
<evidence type="ECO:0000256" key="4">
    <source>
        <dbReference type="SAM" id="MobiDB-lite"/>
    </source>
</evidence>
<dbReference type="InterPro" id="IPR002104">
    <property type="entry name" value="Integrase_catalytic"/>
</dbReference>
<dbReference type="AlphaFoldDB" id="A0A1H0M6L8"/>
<dbReference type="PROSITE" id="PS51898">
    <property type="entry name" value="TYR_RECOMBINASE"/>
    <property type="match status" value="1"/>
</dbReference>
<comment type="similarity">
    <text evidence="1">Belongs to the 'phage' integrase family.</text>
</comment>
<protein>
    <submittedName>
        <fullName evidence="6">Phage integrase family protein</fullName>
    </submittedName>
</protein>
<evidence type="ECO:0000259" key="5">
    <source>
        <dbReference type="PROSITE" id="PS51898"/>
    </source>
</evidence>
<dbReference type="SUPFAM" id="SSF56349">
    <property type="entry name" value="DNA breaking-rejoining enzymes"/>
    <property type="match status" value="1"/>
</dbReference>
<reference evidence="6 7" key="1">
    <citation type="submission" date="2016-10" db="EMBL/GenBank/DDBJ databases">
        <authorList>
            <person name="de Groot N.N."/>
        </authorList>
    </citation>
    <scope>NUCLEOTIDE SEQUENCE [LARGE SCALE GENOMIC DNA]</scope>
    <source>
        <strain evidence="6 7">DSM 12272</strain>
    </source>
</reference>
<evidence type="ECO:0000256" key="3">
    <source>
        <dbReference type="ARBA" id="ARBA00023172"/>
    </source>
</evidence>
<evidence type="ECO:0000313" key="7">
    <source>
        <dbReference type="Proteomes" id="UP000198597"/>
    </source>
</evidence>
<dbReference type="InterPro" id="IPR013762">
    <property type="entry name" value="Integrase-like_cat_sf"/>
</dbReference>
<name>A0A1H0M6L8_9CLOT</name>
<dbReference type="PANTHER" id="PTHR30349">
    <property type="entry name" value="PHAGE INTEGRASE-RELATED"/>
    <property type="match status" value="1"/>
</dbReference>
<dbReference type="Pfam" id="PF00589">
    <property type="entry name" value="Phage_integrase"/>
    <property type="match status" value="1"/>
</dbReference>
<dbReference type="Proteomes" id="UP000198597">
    <property type="component" value="Unassembled WGS sequence"/>
</dbReference>
<dbReference type="EMBL" id="FNJM01000001">
    <property type="protein sequence ID" value="SDO76128.1"/>
    <property type="molecule type" value="Genomic_DNA"/>
</dbReference>
<dbReference type="STRING" id="94869.SAMN04488529_101344"/>
<dbReference type="RefSeq" id="WP_242873910.1">
    <property type="nucleotide sequence ID" value="NZ_FNJM01000001.1"/>
</dbReference>
<evidence type="ECO:0000256" key="1">
    <source>
        <dbReference type="ARBA" id="ARBA00008857"/>
    </source>
</evidence>
<feature type="compositionally biased region" description="Basic residues" evidence="4">
    <location>
        <begin position="7"/>
        <end position="27"/>
    </location>
</feature>
<feature type="domain" description="Tyr recombinase" evidence="5">
    <location>
        <begin position="28"/>
        <end position="229"/>
    </location>
</feature>
<sequence>MAEENKKKVRKRRKRKKKEENKIKKKKVAANPIPEKQYYRFKDRLIELSKENKERNLMIFQIGIATGYRTGDIVDLTVAEILDAIEDKQFIIQEKKQFKAWKTYQRKKKDSDPDRKCPKPMDKSIEDNLIDLLEVYIEDKKRSEYAFLSNKCKNKHISSKSYSEILSKVGLSLKLENISGHSMRKTYAHRLYDDNRDLEFVRKNLNHRSIVTTQFYLGLESEAKKEAAKIASRKL</sequence>